<keyword evidence="1" id="KW-1133">Transmembrane helix</keyword>
<evidence type="ECO:0000313" key="2">
    <source>
        <dbReference type="EMBL" id="EXF84976.1"/>
    </source>
</evidence>
<accession>A0A010RWN7</accession>
<dbReference type="KEGG" id="cfj:CFIO01_02189"/>
<name>A0A010RWN7_9PEZI</name>
<protein>
    <recommendedName>
        <fullName evidence="4">TLC domain-containing protein</fullName>
    </recommendedName>
</protein>
<dbReference type="AlphaFoldDB" id="A0A010RWN7"/>
<evidence type="ECO:0000256" key="1">
    <source>
        <dbReference type="SAM" id="Phobius"/>
    </source>
</evidence>
<evidence type="ECO:0008006" key="4">
    <source>
        <dbReference type="Google" id="ProtNLM"/>
    </source>
</evidence>
<dbReference type="EMBL" id="JARH01000134">
    <property type="protein sequence ID" value="EXF84976.1"/>
    <property type="molecule type" value="Genomic_DNA"/>
</dbReference>
<dbReference type="eggNOG" id="ENOG502SPB5">
    <property type="taxonomic scope" value="Eukaryota"/>
</dbReference>
<dbReference type="Proteomes" id="UP000020467">
    <property type="component" value="Unassembled WGS sequence"/>
</dbReference>
<sequence>MIAPDWALFVAGLMAYQLVNRCAHQIVKRANPDFYKTLETDKQRKLAPYFVFPLGFLLTLITTPICIMAFNDTSPATETFGLDRPFTTNGKVCLASRAILWTSELPLLSYSAEFVAHHVLSLSSLGLFLIGRGPRRPLYLIYAGLATELFYDAAVLMRFHGRTTSGSPMLRKILLANVVSMVVLRLLPIIAHSAAMPETRADYLGGIASYCIHICRLSFVQLGSLGYINATAGRKSRLAPTDAADNVFEKPKKLVESLMQRPMALVVGAAVVVTVLTFKELDFVKSSSWATIVSWL</sequence>
<comment type="caution">
    <text evidence="2">The sequence shown here is derived from an EMBL/GenBank/DDBJ whole genome shotgun (WGS) entry which is preliminary data.</text>
</comment>
<keyword evidence="1" id="KW-0812">Transmembrane</keyword>
<dbReference type="OrthoDB" id="3011762at2759"/>
<gene>
    <name evidence="2" type="ORF">CFIO01_02189</name>
</gene>
<feature type="transmembrane region" description="Helical" evidence="1">
    <location>
        <begin position="138"/>
        <end position="161"/>
    </location>
</feature>
<reference evidence="2 3" key="1">
    <citation type="submission" date="2014-02" db="EMBL/GenBank/DDBJ databases">
        <title>The genome sequence of Colletotrichum fioriniae PJ7.</title>
        <authorList>
            <person name="Baroncelli R."/>
            <person name="Thon M.R."/>
        </authorList>
    </citation>
    <scope>NUCLEOTIDE SEQUENCE [LARGE SCALE GENOMIC DNA]</scope>
    <source>
        <strain evidence="2 3">PJ7</strain>
    </source>
</reference>
<keyword evidence="1" id="KW-0472">Membrane</keyword>
<organism evidence="2 3">
    <name type="scientific">Colletotrichum fioriniae PJ7</name>
    <dbReference type="NCBI Taxonomy" id="1445577"/>
    <lineage>
        <taxon>Eukaryota</taxon>
        <taxon>Fungi</taxon>
        <taxon>Dikarya</taxon>
        <taxon>Ascomycota</taxon>
        <taxon>Pezizomycotina</taxon>
        <taxon>Sordariomycetes</taxon>
        <taxon>Hypocreomycetidae</taxon>
        <taxon>Glomerellales</taxon>
        <taxon>Glomerellaceae</taxon>
        <taxon>Colletotrichum</taxon>
        <taxon>Colletotrichum acutatum species complex</taxon>
    </lineage>
</organism>
<feature type="transmembrane region" description="Helical" evidence="1">
    <location>
        <begin position="47"/>
        <end position="70"/>
    </location>
</feature>
<dbReference type="HOGENOM" id="CLU_084815_0_0_1"/>
<feature type="transmembrane region" description="Helical" evidence="1">
    <location>
        <begin position="173"/>
        <end position="191"/>
    </location>
</feature>
<feature type="transmembrane region" description="Helical" evidence="1">
    <location>
        <begin position="203"/>
        <end position="228"/>
    </location>
</feature>
<proteinExistence type="predicted"/>
<evidence type="ECO:0000313" key="3">
    <source>
        <dbReference type="Proteomes" id="UP000020467"/>
    </source>
</evidence>
<keyword evidence="3" id="KW-1185">Reference proteome</keyword>